<protein>
    <recommendedName>
        <fullName evidence="5">DNA 3'-5' helicase II</fullName>
    </recommendedName>
</protein>
<keyword evidence="9" id="KW-1185">Reference proteome</keyword>
<proteinExistence type="predicted"/>
<evidence type="ECO:0000313" key="9">
    <source>
        <dbReference type="Proteomes" id="UP000322915"/>
    </source>
</evidence>
<dbReference type="GO" id="GO:0004386">
    <property type="term" value="F:helicase activity"/>
    <property type="evidence" value="ECO:0007669"/>
    <property type="project" value="UniProtKB-KW"/>
</dbReference>
<dbReference type="PANTHER" id="PTHR11070">
    <property type="entry name" value="UVRD / RECB / PCRA DNA HELICASE FAMILY MEMBER"/>
    <property type="match status" value="1"/>
</dbReference>
<dbReference type="Proteomes" id="UP000322915">
    <property type="component" value="Unassembled WGS sequence"/>
</dbReference>
<dbReference type="SUPFAM" id="SSF52540">
    <property type="entry name" value="P-loop containing nucleoside triphosphate hydrolases"/>
    <property type="match status" value="1"/>
</dbReference>
<keyword evidence="2 6" id="KW-0378">Hydrolase</keyword>
<dbReference type="Pfam" id="PF00580">
    <property type="entry name" value="UvrD-helicase"/>
    <property type="match status" value="1"/>
</dbReference>
<dbReference type="Gene3D" id="3.40.50.300">
    <property type="entry name" value="P-loop containing nucleotide triphosphate hydrolases"/>
    <property type="match status" value="2"/>
</dbReference>
<feature type="binding site" evidence="6">
    <location>
        <begin position="32"/>
        <end position="39"/>
    </location>
    <ligand>
        <name>ATP</name>
        <dbReference type="ChEBI" id="CHEBI:30616"/>
    </ligand>
</feature>
<evidence type="ECO:0000256" key="1">
    <source>
        <dbReference type="ARBA" id="ARBA00022741"/>
    </source>
</evidence>
<evidence type="ECO:0000256" key="4">
    <source>
        <dbReference type="ARBA" id="ARBA00022840"/>
    </source>
</evidence>
<sequence>MTHSNNSKSSNVDNEIYNYLNLTDPKSFLLFAGAGSGKTRTLVNVLQKIRDNNLHTLIENGQKVAVITYTNAACTEIQHRLEYDSIFTVSTIHSFIWALINPFTSDIKDFLKNKLEIDIAELTLKIKKARDKSGKTALVNARRLSVKQKRLDELESIDSFIYSPTSNKVGRGTLNHSEVISIGAAFIADKKLMQVVLVNRYPILLIDESQDTNKSLLESFISVQKNNKSNFSLGLFGDTMQRIYSGGKDDLTTSLPLDWKTPAKVVNYRCPKRIVTLINNIRRIDDKKEQIPKDDAAEGVVKLFIADSTSANKVEVEETIRSQMVKFSKDNNWESVSKVKTLILEHSMASTRGEFHEFYGPLSTVDSLRDGALNGSNKIISFITDIVLNFINSVLEDDLFEIARIIKKNSLLLSSSNTSFISDPLGTLKEIDTDITVLKKILVNKTIKIRDVLSNIHQANLLILPDELIGYLIDKNKENNESEADSELATEQDKAWLNALNANLMHVQNYATYITGNLGYATHQGVKGLEFERVIAILDDEESRGFLFSYEKFFGAKELTKKDVENEDAGIDSTISRTRRLFYVICSRAEKSLAVVAYTKEPNAVKQKAIDSNWFSEEEIIILRH</sequence>
<dbReference type="EMBL" id="SEUJ01000077">
    <property type="protein sequence ID" value="KAA1150891.1"/>
    <property type="molecule type" value="Genomic_DNA"/>
</dbReference>
<reference evidence="8 9" key="1">
    <citation type="submission" date="2019-01" db="EMBL/GenBank/DDBJ databases">
        <title>Genome sequences of marine Pseudoalteromonas species.</title>
        <authorList>
            <person name="Boraston A.B."/>
            <person name="Hehemann J.-H."/>
            <person name="Vickers C.J."/>
            <person name="Salama-Alber O."/>
            <person name="Abe K."/>
            <person name="Hettle A.J."/>
        </authorList>
    </citation>
    <scope>NUCLEOTIDE SEQUENCE [LARGE SCALE GENOMIC DNA]</scope>
    <source>
        <strain evidence="8 9">PS47</strain>
    </source>
</reference>
<evidence type="ECO:0000256" key="5">
    <source>
        <dbReference type="ARBA" id="ARBA00034923"/>
    </source>
</evidence>
<evidence type="ECO:0000313" key="8">
    <source>
        <dbReference type="EMBL" id="KAA1150891.1"/>
    </source>
</evidence>
<accession>A0ABQ6RDS4</accession>
<comment type="caution">
    <text evidence="8">The sequence shown here is derived from an EMBL/GenBank/DDBJ whole genome shotgun (WGS) entry which is preliminary data.</text>
</comment>
<feature type="domain" description="UvrD-like helicase ATP-binding" evidence="7">
    <location>
        <begin position="11"/>
        <end position="284"/>
    </location>
</feature>
<evidence type="ECO:0000256" key="3">
    <source>
        <dbReference type="ARBA" id="ARBA00022806"/>
    </source>
</evidence>
<organism evidence="8 9">
    <name type="scientific">Pseudoalteromonas fuliginea</name>
    <dbReference type="NCBI Taxonomy" id="1872678"/>
    <lineage>
        <taxon>Bacteria</taxon>
        <taxon>Pseudomonadati</taxon>
        <taxon>Pseudomonadota</taxon>
        <taxon>Gammaproteobacteria</taxon>
        <taxon>Alteromonadales</taxon>
        <taxon>Pseudoalteromonadaceae</taxon>
        <taxon>Pseudoalteromonas</taxon>
    </lineage>
</organism>
<evidence type="ECO:0000259" key="7">
    <source>
        <dbReference type="PROSITE" id="PS51198"/>
    </source>
</evidence>
<name>A0ABQ6RDS4_9GAMM</name>
<gene>
    <name evidence="8" type="ORF">EU509_17450</name>
</gene>
<dbReference type="PANTHER" id="PTHR11070:SF2">
    <property type="entry name" value="ATP-DEPENDENT DNA HELICASE SRS2"/>
    <property type="match status" value="1"/>
</dbReference>
<dbReference type="InterPro" id="IPR027417">
    <property type="entry name" value="P-loop_NTPase"/>
</dbReference>
<keyword evidence="1 6" id="KW-0547">Nucleotide-binding</keyword>
<dbReference type="RefSeq" id="WP_149606698.1">
    <property type="nucleotide sequence ID" value="NZ_SEUJ01000077.1"/>
</dbReference>
<dbReference type="InterPro" id="IPR014016">
    <property type="entry name" value="UvrD-like_ATP-bd"/>
</dbReference>
<evidence type="ECO:0000256" key="2">
    <source>
        <dbReference type="ARBA" id="ARBA00022801"/>
    </source>
</evidence>
<keyword evidence="3 6" id="KW-0347">Helicase</keyword>
<keyword evidence="4 6" id="KW-0067">ATP-binding</keyword>
<dbReference type="PROSITE" id="PS51198">
    <property type="entry name" value="UVRD_HELICASE_ATP_BIND"/>
    <property type="match status" value="1"/>
</dbReference>
<dbReference type="InterPro" id="IPR000212">
    <property type="entry name" value="DNA_helicase_UvrD/REP"/>
</dbReference>
<evidence type="ECO:0000256" key="6">
    <source>
        <dbReference type="PROSITE-ProRule" id="PRU00560"/>
    </source>
</evidence>